<sequence length="80" mass="8842">MAVRWLHKLWKTHGLLEEGYLPKGTILFVIRILGKECCVSQEGGTCMGLSVRSMPAGLEYLVSKNPGRQSTEAIIVRGVQ</sequence>
<dbReference type="Proteomes" id="UP000886998">
    <property type="component" value="Unassembled WGS sequence"/>
</dbReference>
<dbReference type="EMBL" id="BMAV01019350">
    <property type="protein sequence ID" value="GFY72312.1"/>
    <property type="molecule type" value="Genomic_DNA"/>
</dbReference>
<dbReference type="AlphaFoldDB" id="A0A8X6YHX8"/>
<comment type="caution">
    <text evidence="1">The sequence shown here is derived from an EMBL/GenBank/DDBJ whole genome shotgun (WGS) entry which is preliminary data.</text>
</comment>
<protein>
    <submittedName>
        <fullName evidence="1">Uncharacterized protein</fullName>
    </submittedName>
</protein>
<proteinExistence type="predicted"/>
<name>A0A8X6YHX8_9ARAC</name>
<reference evidence="1" key="1">
    <citation type="submission" date="2020-08" db="EMBL/GenBank/DDBJ databases">
        <title>Multicomponent nature underlies the extraordinary mechanical properties of spider dragline silk.</title>
        <authorList>
            <person name="Kono N."/>
            <person name="Nakamura H."/>
            <person name="Mori M."/>
            <person name="Yoshida Y."/>
            <person name="Ohtoshi R."/>
            <person name="Malay A.D."/>
            <person name="Moran D.A.P."/>
            <person name="Tomita M."/>
            <person name="Numata K."/>
            <person name="Arakawa K."/>
        </authorList>
    </citation>
    <scope>NUCLEOTIDE SEQUENCE</scope>
</reference>
<evidence type="ECO:0000313" key="2">
    <source>
        <dbReference type="Proteomes" id="UP000886998"/>
    </source>
</evidence>
<evidence type="ECO:0000313" key="1">
    <source>
        <dbReference type="EMBL" id="GFY72312.1"/>
    </source>
</evidence>
<organism evidence="1 2">
    <name type="scientific">Trichonephila inaurata madagascariensis</name>
    <dbReference type="NCBI Taxonomy" id="2747483"/>
    <lineage>
        <taxon>Eukaryota</taxon>
        <taxon>Metazoa</taxon>
        <taxon>Ecdysozoa</taxon>
        <taxon>Arthropoda</taxon>
        <taxon>Chelicerata</taxon>
        <taxon>Arachnida</taxon>
        <taxon>Araneae</taxon>
        <taxon>Araneomorphae</taxon>
        <taxon>Entelegynae</taxon>
        <taxon>Araneoidea</taxon>
        <taxon>Nephilidae</taxon>
        <taxon>Trichonephila</taxon>
        <taxon>Trichonephila inaurata</taxon>
    </lineage>
</organism>
<accession>A0A8X6YHX8</accession>
<gene>
    <name evidence="1" type="ORF">TNIN_378651</name>
</gene>
<keyword evidence="2" id="KW-1185">Reference proteome</keyword>